<evidence type="ECO:0000313" key="1">
    <source>
        <dbReference type="EMBL" id="TFK54227.1"/>
    </source>
</evidence>
<name>A0A5C3NBG8_9AGAM</name>
<dbReference type="AlphaFoldDB" id="A0A5C3NBG8"/>
<sequence length="84" mass="8914">MTWTSSLNLTECDLLSSSCSRRRLSSSSNSSSATAKSVLSSSADSWSCNSGCLTSPSPSCPLSRLGRPSIMSQHSCMQEIQYVA</sequence>
<organism evidence="1 2">
    <name type="scientific">Heliocybe sulcata</name>
    <dbReference type="NCBI Taxonomy" id="5364"/>
    <lineage>
        <taxon>Eukaryota</taxon>
        <taxon>Fungi</taxon>
        <taxon>Dikarya</taxon>
        <taxon>Basidiomycota</taxon>
        <taxon>Agaricomycotina</taxon>
        <taxon>Agaricomycetes</taxon>
        <taxon>Gloeophyllales</taxon>
        <taxon>Gloeophyllaceae</taxon>
        <taxon>Heliocybe</taxon>
    </lineage>
</organism>
<proteinExistence type="predicted"/>
<dbReference type="EMBL" id="ML213506">
    <property type="protein sequence ID" value="TFK54227.1"/>
    <property type="molecule type" value="Genomic_DNA"/>
</dbReference>
<keyword evidence="2" id="KW-1185">Reference proteome</keyword>
<dbReference type="Proteomes" id="UP000305948">
    <property type="component" value="Unassembled WGS sequence"/>
</dbReference>
<gene>
    <name evidence="1" type="ORF">OE88DRAFT_1166080</name>
</gene>
<evidence type="ECO:0000313" key="2">
    <source>
        <dbReference type="Proteomes" id="UP000305948"/>
    </source>
</evidence>
<reference evidence="1 2" key="1">
    <citation type="journal article" date="2019" name="Nat. Ecol. Evol.">
        <title>Megaphylogeny resolves global patterns of mushroom evolution.</title>
        <authorList>
            <person name="Varga T."/>
            <person name="Krizsan K."/>
            <person name="Foldi C."/>
            <person name="Dima B."/>
            <person name="Sanchez-Garcia M."/>
            <person name="Sanchez-Ramirez S."/>
            <person name="Szollosi G.J."/>
            <person name="Szarkandi J.G."/>
            <person name="Papp V."/>
            <person name="Albert L."/>
            <person name="Andreopoulos W."/>
            <person name="Angelini C."/>
            <person name="Antonin V."/>
            <person name="Barry K.W."/>
            <person name="Bougher N.L."/>
            <person name="Buchanan P."/>
            <person name="Buyck B."/>
            <person name="Bense V."/>
            <person name="Catcheside P."/>
            <person name="Chovatia M."/>
            <person name="Cooper J."/>
            <person name="Damon W."/>
            <person name="Desjardin D."/>
            <person name="Finy P."/>
            <person name="Geml J."/>
            <person name="Haridas S."/>
            <person name="Hughes K."/>
            <person name="Justo A."/>
            <person name="Karasinski D."/>
            <person name="Kautmanova I."/>
            <person name="Kiss B."/>
            <person name="Kocsube S."/>
            <person name="Kotiranta H."/>
            <person name="LaButti K.M."/>
            <person name="Lechner B.E."/>
            <person name="Liimatainen K."/>
            <person name="Lipzen A."/>
            <person name="Lukacs Z."/>
            <person name="Mihaltcheva S."/>
            <person name="Morgado L.N."/>
            <person name="Niskanen T."/>
            <person name="Noordeloos M.E."/>
            <person name="Ohm R.A."/>
            <person name="Ortiz-Santana B."/>
            <person name="Ovrebo C."/>
            <person name="Racz N."/>
            <person name="Riley R."/>
            <person name="Savchenko A."/>
            <person name="Shiryaev A."/>
            <person name="Soop K."/>
            <person name="Spirin V."/>
            <person name="Szebenyi C."/>
            <person name="Tomsovsky M."/>
            <person name="Tulloss R.E."/>
            <person name="Uehling J."/>
            <person name="Grigoriev I.V."/>
            <person name="Vagvolgyi C."/>
            <person name="Papp T."/>
            <person name="Martin F.M."/>
            <person name="Miettinen O."/>
            <person name="Hibbett D.S."/>
            <person name="Nagy L.G."/>
        </authorList>
    </citation>
    <scope>NUCLEOTIDE SEQUENCE [LARGE SCALE GENOMIC DNA]</scope>
    <source>
        <strain evidence="1 2">OMC1185</strain>
    </source>
</reference>
<accession>A0A5C3NBG8</accession>
<protein>
    <submittedName>
        <fullName evidence="1">Uncharacterized protein</fullName>
    </submittedName>
</protein>